<sequence>MEKDNWLRYGVGRPTPPRYPNEDHKLELQGVRSLRAVRALLRILRLENPDMVFLMETHLKKEEGMLINYKCGFECCQMVKRTGEGRKRSRGLMLIWRENVRIGILSFSSNHTGGSIEDEIDSQIWFFNGVYDFLEEINKRKTWKLLEVLVNKGGDQGRLFLDVCGLKDLGFEGYPFTWSNGRQGDENIRFDRVVASTSFIHRFSPIKVLHMSRHGSDHATIRVDLEAIWEEDKKKHKFIFRFEESWTKDPRYEKLMGQLWNGNEEILRIESLLNDDARWSNVKKISKHTKPWKLNTTTLCKWRKLYGDKKVELFGLTWYQVSSGQVVNLDKSEASFSRNMCEDVRELIRNRMEVKTVDIHVHNFGSEAKVSELMDCYLVSWKKEKVQELFWPMGAK</sequence>
<keyword evidence="2" id="KW-1185">Reference proteome</keyword>
<dbReference type="EMBL" id="JAMSHJ010000004">
    <property type="protein sequence ID" value="KAI5422274.1"/>
    <property type="molecule type" value="Genomic_DNA"/>
</dbReference>
<reference evidence="1 2" key="1">
    <citation type="journal article" date="2022" name="Nat. Genet.">
        <title>Improved pea reference genome and pan-genome highlight genomic features and evolutionary characteristics.</title>
        <authorList>
            <person name="Yang T."/>
            <person name="Liu R."/>
            <person name="Luo Y."/>
            <person name="Hu S."/>
            <person name="Wang D."/>
            <person name="Wang C."/>
            <person name="Pandey M.K."/>
            <person name="Ge S."/>
            <person name="Xu Q."/>
            <person name="Li N."/>
            <person name="Li G."/>
            <person name="Huang Y."/>
            <person name="Saxena R.K."/>
            <person name="Ji Y."/>
            <person name="Li M."/>
            <person name="Yan X."/>
            <person name="He Y."/>
            <person name="Liu Y."/>
            <person name="Wang X."/>
            <person name="Xiang C."/>
            <person name="Varshney R.K."/>
            <person name="Ding H."/>
            <person name="Gao S."/>
            <person name="Zong X."/>
        </authorList>
    </citation>
    <scope>NUCLEOTIDE SEQUENCE [LARGE SCALE GENOMIC DNA]</scope>
    <source>
        <strain evidence="1 2">cv. Zhongwan 6</strain>
    </source>
</reference>
<dbReference type="SUPFAM" id="SSF56219">
    <property type="entry name" value="DNase I-like"/>
    <property type="match status" value="1"/>
</dbReference>
<evidence type="ECO:0008006" key="3">
    <source>
        <dbReference type="Google" id="ProtNLM"/>
    </source>
</evidence>
<dbReference type="InterPro" id="IPR036691">
    <property type="entry name" value="Endo/exonu/phosph_ase_sf"/>
</dbReference>
<evidence type="ECO:0000313" key="1">
    <source>
        <dbReference type="EMBL" id="KAI5422274.1"/>
    </source>
</evidence>
<dbReference type="AlphaFoldDB" id="A0A9D5AXH8"/>
<organism evidence="1 2">
    <name type="scientific">Pisum sativum</name>
    <name type="common">Garden pea</name>
    <name type="synonym">Lathyrus oleraceus</name>
    <dbReference type="NCBI Taxonomy" id="3888"/>
    <lineage>
        <taxon>Eukaryota</taxon>
        <taxon>Viridiplantae</taxon>
        <taxon>Streptophyta</taxon>
        <taxon>Embryophyta</taxon>
        <taxon>Tracheophyta</taxon>
        <taxon>Spermatophyta</taxon>
        <taxon>Magnoliopsida</taxon>
        <taxon>eudicotyledons</taxon>
        <taxon>Gunneridae</taxon>
        <taxon>Pentapetalae</taxon>
        <taxon>rosids</taxon>
        <taxon>fabids</taxon>
        <taxon>Fabales</taxon>
        <taxon>Fabaceae</taxon>
        <taxon>Papilionoideae</taxon>
        <taxon>50 kb inversion clade</taxon>
        <taxon>NPAAA clade</taxon>
        <taxon>Hologalegina</taxon>
        <taxon>IRL clade</taxon>
        <taxon>Fabeae</taxon>
        <taxon>Lathyrus</taxon>
    </lineage>
</organism>
<protein>
    <recommendedName>
        <fullName evidence="3">Reverse transcriptase</fullName>
    </recommendedName>
</protein>
<accession>A0A9D5AXH8</accession>
<dbReference type="PANTHER" id="PTHR33710:SF71">
    <property type="entry name" value="ENDONUCLEASE_EXONUCLEASE_PHOSPHATASE DOMAIN-CONTAINING PROTEIN"/>
    <property type="match status" value="1"/>
</dbReference>
<dbReference type="Gramene" id="Psat04G0565600-T1">
    <property type="protein sequence ID" value="KAI5422274.1"/>
    <property type="gene ID" value="KIW84_045656"/>
</dbReference>
<dbReference type="Proteomes" id="UP001058974">
    <property type="component" value="Chromosome 4"/>
</dbReference>
<proteinExistence type="predicted"/>
<dbReference type="PANTHER" id="PTHR33710">
    <property type="entry name" value="BNAC02G09200D PROTEIN"/>
    <property type="match status" value="1"/>
</dbReference>
<evidence type="ECO:0000313" key="2">
    <source>
        <dbReference type="Proteomes" id="UP001058974"/>
    </source>
</evidence>
<comment type="caution">
    <text evidence="1">The sequence shown here is derived from an EMBL/GenBank/DDBJ whole genome shotgun (WGS) entry which is preliminary data.</text>
</comment>
<gene>
    <name evidence="1" type="ORF">KIW84_045656</name>
</gene>
<dbReference type="Gene3D" id="3.60.10.10">
    <property type="entry name" value="Endonuclease/exonuclease/phosphatase"/>
    <property type="match status" value="1"/>
</dbReference>
<name>A0A9D5AXH8_PEA</name>